<organism evidence="3 4">
    <name type="scientific">Kineobactrum sediminis</name>
    <dbReference type="NCBI Taxonomy" id="1905677"/>
    <lineage>
        <taxon>Bacteria</taxon>
        <taxon>Pseudomonadati</taxon>
        <taxon>Pseudomonadota</taxon>
        <taxon>Gammaproteobacteria</taxon>
        <taxon>Cellvibrionales</taxon>
        <taxon>Halieaceae</taxon>
        <taxon>Kineobactrum</taxon>
    </lineage>
</organism>
<dbReference type="EMBL" id="PKLZ01000010">
    <property type="protein sequence ID" value="PLW81850.1"/>
    <property type="molecule type" value="Genomic_DNA"/>
</dbReference>
<reference evidence="4" key="1">
    <citation type="submission" date="2017-11" db="EMBL/GenBank/DDBJ databases">
        <title>The draft genome sequence of Chromatocurvus sp. F02.</title>
        <authorList>
            <person name="Du Z.-J."/>
            <person name="Chang Y.-Q."/>
        </authorList>
    </citation>
    <scope>NUCLEOTIDE SEQUENCE [LARGE SCALE GENOMIC DNA]</scope>
    <source>
        <strain evidence="4">F02</strain>
    </source>
</reference>
<keyword evidence="1" id="KW-0175">Coiled coil</keyword>
<name>A0A2N5Y0D4_9GAMM</name>
<accession>A0A2N5Y0D4</accession>
<evidence type="ECO:0000256" key="2">
    <source>
        <dbReference type="SAM" id="MobiDB-lite"/>
    </source>
</evidence>
<dbReference type="Gene3D" id="1.25.40.10">
    <property type="entry name" value="Tetratricopeptide repeat domain"/>
    <property type="match status" value="1"/>
</dbReference>
<feature type="compositionally biased region" description="Low complexity" evidence="2">
    <location>
        <begin position="28"/>
        <end position="45"/>
    </location>
</feature>
<keyword evidence="4" id="KW-1185">Reference proteome</keyword>
<protein>
    <recommendedName>
        <fullName evidence="5">Tetratricopeptide repeat protein</fullName>
    </recommendedName>
</protein>
<comment type="caution">
    <text evidence="3">The sequence shown here is derived from an EMBL/GenBank/DDBJ whole genome shotgun (WGS) entry which is preliminary data.</text>
</comment>
<dbReference type="SUPFAM" id="SSF48452">
    <property type="entry name" value="TPR-like"/>
    <property type="match status" value="1"/>
</dbReference>
<evidence type="ECO:0000256" key="1">
    <source>
        <dbReference type="SAM" id="Coils"/>
    </source>
</evidence>
<evidence type="ECO:0008006" key="5">
    <source>
        <dbReference type="Google" id="ProtNLM"/>
    </source>
</evidence>
<dbReference type="InterPro" id="IPR011990">
    <property type="entry name" value="TPR-like_helical_dom_sf"/>
</dbReference>
<gene>
    <name evidence="3" type="ORF">CWI75_13985</name>
</gene>
<evidence type="ECO:0000313" key="3">
    <source>
        <dbReference type="EMBL" id="PLW81850.1"/>
    </source>
</evidence>
<feature type="coiled-coil region" evidence="1">
    <location>
        <begin position="207"/>
        <end position="237"/>
    </location>
</feature>
<dbReference type="AlphaFoldDB" id="A0A2N5Y0D4"/>
<feature type="region of interest" description="Disordered" evidence="2">
    <location>
        <begin position="28"/>
        <end position="64"/>
    </location>
</feature>
<proteinExistence type="predicted"/>
<evidence type="ECO:0000313" key="4">
    <source>
        <dbReference type="Proteomes" id="UP000234845"/>
    </source>
</evidence>
<sequence>MPALLLLLIVALAVVFWLPQMLAPQAPLQPPEASAPAVTPVATVPKDNSPAQAPGASPWSEAQQGRLRKEAQEVLAELLELQFTLEQQGARRWAADDYAAATAAAGRGDEQYQARAFVEARGHYEDSLAQLQAVQAAIPVIVQTALDSAAAALEEGDRKQLDKALERLRQIEPDNGALAQLEQRAASLEPLMALLANAADAETDGDLAAAERQLREATELDKAHKRARAELERVAAAHREQRYSQAMSEGYGALDNSRFGTAQKAFEQAAKLRPNSPEVAAAVAELRSAKTAAQLADLQRQGRELEDSESWQEAAERYAQALKIDATLVFAQEGLARATPRARLAEQLSKTLAEPERLADTAVAANMEALLQQASRLQPQGPILAEQLAKLERLLRQANTPVAVTVRSDQLTEVTIQRVARLGRIREQTLSLRPGTYTAVGSRDGYRDVRQNFTIQHDQTAAGLFIACTDPI</sequence>
<dbReference type="Proteomes" id="UP000234845">
    <property type="component" value="Unassembled WGS sequence"/>
</dbReference>